<dbReference type="AlphaFoldDB" id="A0A1M7QJV5"/>
<gene>
    <name evidence="1" type="ORF">SAMN05216179_3274</name>
</gene>
<sequence length="38" mass="4486">MLFRFFMIGLFSFAALSVWLYQGIEVAHAITDYFKHKS</sequence>
<protein>
    <submittedName>
        <fullName evidence="1">Uncharacterized protein</fullName>
    </submittedName>
</protein>
<name>A0A1M7QJV5_9BACI</name>
<dbReference type="EMBL" id="FRCZ01000007">
    <property type="protein sequence ID" value="SHN31407.1"/>
    <property type="molecule type" value="Genomic_DNA"/>
</dbReference>
<reference evidence="1 2" key="1">
    <citation type="submission" date="2016-11" db="EMBL/GenBank/DDBJ databases">
        <authorList>
            <person name="Jaros S."/>
            <person name="Januszkiewicz K."/>
            <person name="Wedrychowicz H."/>
        </authorList>
    </citation>
    <scope>NUCLEOTIDE SEQUENCE [LARGE SCALE GENOMIC DNA]</scope>
    <source>
        <strain evidence="1 2">CGMCC 1.10681</strain>
    </source>
</reference>
<proteinExistence type="predicted"/>
<dbReference type="Proteomes" id="UP000184184">
    <property type="component" value="Unassembled WGS sequence"/>
</dbReference>
<organism evidence="1 2">
    <name type="scientific">Gracilibacillus kekensis</name>
    <dbReference type="NCBI Taxonomy" id="1027249"/>
    <lineage>
        <taxon>Bacteria</taxon>
        <taxon>Bacillati</taxon>
        <taxon>Bacillota</taxon>
        <taxon>Bacilli</taxon>
        <taxon>Bacillales</taxon>
        <taxon>Bacillaceae</taxon>
        <taxon>Gracilibacillus</taxon>
    </lineage>
</organism>
<evidence type="ECO:0000313" key="1">
    <source>
        <dbReference type="EMBL" id="SHN31407.1"/>
    </source>
</evidence>
<dbReference type="STRING" id="1027249.SAMN05216179_3274"/>
<keyword evidence="2" id="KW-1185">Reference proteome</keyword>
<accession>A0A1M7QJV5</accession>
<evidence type="ECO:0000313" key="2">
    <source>
        <dbReference type="Proteomes" id="UP000184184"/>
    </source>
</evidence>